<dbReference type="AlphaFoldDB" id="A0JCW0"/>
<organism evidence="2">
    <name type="scientific">Glyptapanteles indiensis</name>
    <name type="common">Parasitoid wasp</name>
    <dbReference type="NCBI Taxonomy" id="92994"/>
    <lineage>
        <taxon>Eukaryota</taxon>
        <taxon>Metazoa</taxon>
        <taxon>Ecdysozoa</taxon>
        <taxon>Arthropoda</taxon>
        <taxon>Hexapoda</taxon>
        <taxon>Insecta</taxon>
        <taxon>Pterygota</taxon>
        <taxon>Neoptera</taxon>
        <taxon>Endopterygota</taxon>
        <taxon>Hymenoptera</taxon>
        <taxon>Apocrita</taxon>
        <taxon>Ichneumonoidea</taxon>
        <taxon>Braconidae</taxon>
        <taxon>Microgastrinae</taxon>
        <taxon>Glyptapanteles</taxon>
    </lineage>
</organism>
<sequence>MALPKSILVLLAAVVGLTWVQAFPEHRGKIDYPRQFFDVTDENTIIQDDNDNGSIYVAALTTSKSYESNKMAIRQATENGLSEAATLHSLPKSKIRLSLQASLRLVQSIYETNDEMEATQKSLSSSDRDIRSNLRQTLCNLVSGVDMPLDVQEIQNVKDAICAPLFSNNA</sequence>
<evidence type="ECO:0000256" key="1">
    <source>
        <dbReference type="SAM" id="SignalP"/>
    </source>
</evidence>
<feature type="chain" id="PRO_5002624780" evidence="1">
    <location>
        <begin position="23"/>
        <end position="170"/>
    </location>
</feature>
<name>A0JCW0_GLYIN</name>
<proteinExistence type="predicted"/>
<evidence type="ECO:0000313" key="2">
    <source>
        <dbReference type="EMBL" id="ABK57025.1"/>
    </source>
</evidence>
<reference evidence="2" key="1">
    <citation type="submission" date="2007-01" db="EMBL/GenBank/DDBJ databases">
        <title>Direct Submission.</title>
        <authorList>
            <person name="Desjardins C.A."/>
            <person name="Gundersen-Rindal D.E."/>
            <person name="Hostetler J.B."/>
            <person name="Tallon L.J."/>
            <person name="Utterback T.R."/>
            <person name="Fuester R.W."/>
            <person name="Schatz M.C."/>
            <person name="Pedroni M.J."/>
            <person name="Fadrosh D.W."/>
            <person name="Haas B.J."/>
            <person name="Toms B.S."/>
            <person name="Chen D."/>
            <person name="Nene V."/>
        </authorList>
    </citation>
    <scope>NUCLEOTIDE SEQUENCE</scope>
</reference>
<feature type="signal peptide" evidence="1">
    <location>
        <begin position="1"/>
        <end position="22"/>
    </location>
</feature>
<dbReference type="EMBL" id="AC191960">
    <property type="protein sequence ID" value="ABK57025.1"/>
    <property type="molecule type" value="Genomic_DNA"/>
</dbReference>
<protein>
    <submittedName>
        <fullName evidence="2">Uncharacterized protein</fullName>
    </submittedName>
</protein>
<accession>A0JCW0</accession>
<keyword evidence="1" id="KW-0732">Signal</keyword>
<gene>
    <name evidence="2" type="ORF">GIP_L1_00390</name>
</gene>